<reference evidence="2 3" key="1">
    <citation type="submission" date="2019-06" db="EMBL/GenBank/DDBJ databases">
        <title>A chromosomal-level reference genome of Carpinus fangiana (Coryloideae, Betulaceae).</title>
        <authorList>
            <person name="Yang X."/>
            <person name="Wang Z."/>
            <person name="Zhang L."/>
            <person name="Hao G."/>
            <person name="Liu J."/>
            <person name="Yang Y."/>
        </authorList>
    </citation>
    <scope>NUCLEOTIDE SEQUENCE [LARGE SCALE GENOMIC DNA]</scope>
    <source>
        <strain evidence="2">Cfa_2016G</strain>
        <tissue evidence="2">Leaf</tissue>
    </source>
</reference>
<dbReference type="InterPro" id="IPR017451">
    <property type="entry name" value="F-box-assoc_interact_dom"/>
</dbReference>
<dbReference type="PROSITE" id="PS50181">
    <property type="entry name" value="FBOX"/>
    <property type="match status" value="1"/>
</dbReference>
<dbReference type="EMBL" id="CM017327">
    <property type="protein sequence ID" value="KAE8099237.1"/>
    <property type="molecule type" value="Genomic_DNA"/>
</dbReference>
<dbReference type="InterPro" id="IPR036047">
    <property type="entry name" value="F-box-like_dom_sf"/>
</dbReference>
<dbReference type="InterPro" id="IPR050796">
    <property type="entry name" value="SCF_F-box_component"/>
</dbReference>
<gene>
    <name evidence="2" type="ORF">FH972_017234</name>
</gene>
<dbReference type="PANTHER" id="PTHR31672:SF10">
    <property type="entry name" value="F-BOX DOMAIN-CONTAINING PROTEIN"/>
    <property type="match status" value="1"/>
</dbReference>
<feature type="domain" description="F-box" evidence="1">
    <location>
        <begin position="1"/>
        <end position="47"/>
    </location>
</feature>
<evidence type="ECO:0000313" key="3">
    <source>
        <dbReference type="Proteomes" id="UP000327013"/>
    </source>
</evidence>
<evidence type="ECO:0000313" key="2">
    <source>
        <dbReference type="EMBL" id="KAE8099237.1"/>
    </source>
</evidence>
<organism evidence="2 3">
    <name type="scientific">Carpinus fangiana</name>
    <dbReference type="NCBI Taxonomy" id="176857"/>
    <lineage>
        <taxon>Eukaryota</taxon>
        <taxon>Viridiplantae</taxon>
        <taxon>Streptophyta</taxon>
        <taxon>Embryophyta</taxon>
        <taxon>Tracheophyta</taxon>
        <taxon>Spermatophyta</taxon>
        <taxon>Magnoliopsida</taxon>
        <taxon>eudicotyledons</taxon>
        <taxon>Gunneridae</taxon>
        <taxon>Pentapetalae</taxon>
        <taxon>rosids</taxon>
        <taxon>fabids</taxon>
        <taxon>Fagales</taxon>
        <taxon>Betulaceae</taxon>
        <taxon>Carpinus</taxon>
    </lineage>
</organism>
<sequence>MPISYLPEDVLRDILLRLPVKPLVRFRLVCKSWSALLKNRDFMTTHLSRSANHGCDHLLVNSHGAENHTMSLLSSGAIDAAVKIETPLEEKVKLIMAGSCDGLICLYKSLLILLWNPAIREHKILPTPRIHPTFPSTLSWVSIGFGYHLNDYKLVRIVYCKAQDNRLLPAQVEVYSTSTVSWRLIDAIVPSVIEQCKCSVIVKGVPYWLGFGSFWPHTRFGPEDPIREEFVVSFDMGKEVFRQVHVPYCEGSYNKYSKKLGVLNESLAVIYYPWPEHVSSFIDFWLMKDDECWTKVQRIGPFSSVGIPLGCWKDGLVVWQNGNEELVYDPNSKEVKKLSSHPKLISTYVSTYVESLVPVNAL</sequence>
<protein>
    <recommendedName>
        <fullName evidence="1">F-box domain-containing protein</fullName>
    </recommendedName>
</protein>
<keyword evidence="3" id="KW-1185">Reference proteome</keyword>
<dbReference type="OrthoDB" id="1867629at2759"/>
<dbReference type="Pfam" id="PF07734">
    <property type="entry name" value="FBA_1"/>
    <property type="match status" value="1"/>
</dbReference>
<dbReference type="InterPro" id="IPR006527">
    <property type="entry name" value="F-box-assoc_dom_typ1"/>
</dbReference>
<dbReference type="SMART" id="SM00256">
    <property type="entry name" value="FBOX"/>
    <property type="match status" value="1"/>
</dbReference>
<dbReference type="InterPro" id="IPR001810">
    <property type="entry name" value="F-box_dom"/>
</dbReference>
<dbReference type="AlphaFoldDB" id="A0A5N6RLA4"/>
<dbReference type="Proteomes" id="UP000327013">
    <property type="component" value="Chromosome 7"/>
</dbReference>
<dbReference type="PANTHER" id="PTHR31672">
    <property type="entry name" value="BNACNNG10540D PROTEIN"/>
    <property type="match status" value="1"/>
</dbReference>
<dbReference type="Pfam" id="PF00646">
    <property type="entry name" value="F-box"/>
    <property type="match status" value="1"/>
</dbReference>
<dbReference type="Gene3D" id="1.20.1280.50">
    <property type="match status" value="1"/>
</dbReference>
<dbReference type="SUPFAM" id="SSF81383">
    <property type="entry name" value="F-box domain"/>
    <property type="match status" value="1"/>
</dbReference>
<name>A0A5N6RLA4_9ROSI</name>
<accession>A0A5N6RLA4</accession>
<proteinExistence type="predicted"/>
<evidence type="ECO:0000259" key="1">
    <source>
        <dbReference type="PROSITE" id="PS50181"/>
    </source>
</evidence>
<dbReference type="CDD" id="cd22157">
    <property type="entry name" value="F-box_AtFBW1-like"/>
    <property type="match status" value="1"/>
</dbReference>
<dbReference type="NCBIfam" id="TIGR01640">
    <property type="entry name" value="F_box_assoc_1"/>
    <property type="match status" value="1"/>
</dbReference>